<dbReference type="PANTHER" id="PTHR36451:SF1">
    <property type="entry name" value="OMEGA-HYDROXY-BETA-DIHYDROMENAQUINONE-9 SULFOTRANSFERASE STF3"/>
    <property type="match status" value="1"/>
</dbReference>
<dbReference type="InterPro" id="IPR052736">
    <property type="entry name" value="Stf3_sulfotransferase"/>
</dbReference>
<reference evidence="1 2" key="1">
    <citation type="journal article" date="2018" name="Microbiome">
        <title>Fine metagenomic profile of the Mediterranean stratified and mixed water columns revealed by assembly and recruitment.</title>
        <authorList>
            <person name="Haro-Moreno J.M."/>
            <person name="Lopez-Perez M."/>
            <person name="De La Torre J.R."/>
            <person name="Picazo A."/>
            <person name="Camacho A."/>
            <person name="Rodriguez-Valera F."/>
        </authorList>
    </citation>
    <scope>NUCLEOTIDE SEQUENCE [LARGE SCALE GENOMIC DNA]</scope>
    <source>
        <strain evidence="1">MED-G78</strain>
    </source>
</reference>
<dbReference type="EMBL" id="QOPI01000015">
    <property type="protein sequence ID" value="RCL44478.1"/>
    <property type="molecule type" value="Genomic_DNA"/>
</dbReference>
<dbReference type="GO" id="GO:0016740">
    <property type="term" value="F:transferase activity"/>
    <property type="evidence" value="ECO:0007669"/>
    <property type="project" value="UniProtKB-KW"/>
</dbReference>
<gene>
    <name evidence="1" type="ORF">DBW92_03150</name>
</gene>
<keyword evidence="1" id="KW-0808">Transferase</keyword>
<protein>
    <submittedName>
        <fullName evidence="1">Sulfotransferase</fullName>
    </submittedName>
</protein>
<dbReference type="PANTHER" id="PTHR36451">
    <property type="entry name" value="PAPS-DEPENDENT SULFOTRANSFERASE STF3"/>
    <property type="match status" value="1"/>
</dbReference>
<dbReference type="Gene3D" id="3.40.50.300">
    <property type="entry name" value="P-loop containing nucleotide triphosphate hydrolases"/>
    <property type="match status" value="1"/>
</dbReference>
<evidence type="ECO:0000313" key="1">
    <source>
        <dbReference type="EMBL" id="RCL44478.1"/>
    </source>
</evidence>
<dbReference type="Proteomes" id="UP000252915">
    <property type="component" value="Unassembled WGS sequence"/>
</dbReference>
<dbReference type="InterPro" id="IPR027417">
    <property type="entry name" value="P-loop_NTPase"/>
</dbReference>
<organism evidence="1 2">
    <name type="scientific">SAR86 cluster bacterium</name>
    <dbReference type="NCBI Taxonomy" id="2030880"/>
    <lineage>
        <taxon>Bacteria</taxon>
        <taxon>Pseudomonadati</taxon>
        <taxon>Pseudomonadota</taxon>
        <taxon>Gammaproteobacteria</taxon>
        <taxon>SAR86 cluster</taxon>
    </lineage>
</organism>
<proteinExistence type="predicted"/>
<sequence length="374" mass="43609">MQFRLSKKSILKGLEGRLGEDDYLEPLEYLIESFKKEARLNLAGNLGVRHQLINRLKVRAQLNEFIQDKELPAPSDPLFVMGLPRSGTTFLFDLLSCDSRYRSPLFWEITRPFPLVEKDSKEAKKRIKQTNRELGLARKFIPELLGMHHIHAEMPEECSLINTMNVRSFIFMCMANSPSYEEYLKTCDFTDTFLWHKRFLQALETQARPEKWLLKDPSHISHTPELVSTYPGAKFIHIHRNPVKSIGSLSSLTMSVRSGLSNHANAHKIGAAVLDFWQYAVEKSISDRAKHLTSEQIIDIDYRDFIKNPLEQIKHIYKHFNFDLSQATLNEMQNFIDNQSKDDYKPHLYDLKDFGLEETKVQEAFSNYNRIHNF</sequence>
<name>A0A368C4H5_9GAMM</name>
<evidence type="ECO:0000313" key="2">
    <source>
        <dbReference type="Proteomes" id="UP000252915"/>
    </source>
</evidence>
<dbReference type="AlphaFoldDB" id="A0A368C4H5"/>
<dbReference type="Pfam" id="PF13469">
    <property type="entry name" value="Sulfotransfer_3"/>
    <property type="match status" value="1"/>
</dbReference>
<accession>A0A368C4H5</accession>
<comment type="caution">
    <text evidence="1">The sequence shown here is derived from an EMBL/GenBank/DDBJ whole genome shotgun (WGS) entry which is preliminary data.</text>
</comment>
<dbReference type="SUPFAM" id="SSF52540">
    <property type="entry name" value="P-loop containing nucleoside triphosphate hydrolases"/>
    <property type="match status" value="1"/>
</dbReference>